<evidence type="ECO:0000313" key="2">
    <source>
        <dbReference type="EMBL" id="OMO73358.1"/>
    </source>
</evidence>
<protein>
    <submittedName>
        <fullName evidence="2">Uncharacterized protein</fullName>
    </submittedName>
</protein>
<dbReference type="Proteomes" id="UP000188268">
    <property type="component" value="Unassembled WGS sequence"/>
</dbReference>
<comment type="caution">
    <text evidence="2">The sequence shown here is derived from an EMBL/GenBank/DDBJ whole genome shotgun (WGS) entry which is preliminary data.</text>
</comment>
<sequence length="28" mass="3014">MHVTATSSQKDKIRGPASEIVGSKKKTK</sequence>
<dbReference type="EMBL" id="AWWV01011231">
    <property type="protein sequence ID" value="OMO73358.1"/>
    <property type="molecule type" value="Genomic_DNA"/>
</dbReference>
<name>A0A1R3HSR8_COCAP</name>
<keyword evidence="3" id="KW-1185">Reference proteome</keyword>
<reference evidence="2 3" key="1">
    <citation type="submission" date="2013-09" db="EMBL/GenBank/DDBJ databases">
        <title>Corchorus capsularis genome sequencing.</title>
        <authorList>
            <person name="Alam M."/>
            <person name="Haque M.S."/>
            <person name="Islam M.S."/>
            <person name="Emdad E.M."/>
            <person name="Islam M.M."/>
            <person name="Ahmed B."/>
            <person name="Halim A."/>
            <person name="Hossen Q.M.M."/>
            <person name="Hossain M.Z."/>
            <person name="Ahmed R."/>
            <person name="Khan M.M."/>
            <person name="Islam R."/>
            <person name="Rashid M.M."/>
            <person name="Khan S.A."/>
            <person name="Rahman M.S."/>
            <person name="Alam M."/>
        </authorList>
    </citation>
    <scope>NUCLEOTIDE SEQUENCE [LARGE SCALE GENOMIC DNA]</scope>
    <source>
        <strain evidence="3">cv. CVL-1</strain>
        <tissue evidence="2">Whole seedling</tissue>
    </source>
</reference>
<evidence type="ECO:0000313" key="3">
    <source>
        <dbReference type="Proteomes" id="UP000188268"/>
    </source>
</evidence>
<proteinExistence type="predicted"/>
<evidence type="ECO:0000256" key="1">
    <source>
        <dbReference type="SAM" id="MobiDB-lite"/>
    </source>
</evidence>
<dbReference type="AlphaFoldDB" id="A0A1R3HSR8"/>
<feature type="region of interest" description="Disordered" evidence="1">
    <location>
        <begin position="1"/>
        <end position="28"/>
    </location>
</feature>
<dbReference type="Gramene" id="OMO73358">
    <property type="protein sequence ID" value="OMO73358"/>
    <property type="gene ID" value="CCACVL1_17317"/>
</dbReference>
<gene>
    <name evidence="2" type="ORF">CCACVL1_17317</name>
</gene>
<accession>A0A1R3HSR8</accession>
<organism evidence="2 3">
    <name type="scientific">Corchorus capsularis</name>
    <name type="common">Jute</name>
    <dbReference type="NCBI Taxonomy" id="210143"/>
    <lineage>
        <taxon>Eukaryota</taxon>
        <taxon>Viridiplantae</taxon>
        <taxon>Streptophyta</taxon>
        <taxon>Embryophyta</taxon>
        <taxon>Tracheophyta</taxon>
        <taxon>Spermatophyta</taxon>
        <taxon>Magnoliopsida</taxon>
        <taxon>eudicotyledons</taxon>
        <taxon>Gunneridae</taxon>
        <taxon>Pentapetalae</taxon>
        <taxon>rosids</taxon>
        <taxon>malvids</taxon>
        <taxon>Malvales</taxon>
        <taxon>Malvaceae</taxon>
        <taxon>Grewioideae</taxon>
        <taxon>Apeibeae</taxon>
        <taxon>Corchorus</taxon>
    </lineage>
</organism>